<gene>
    <name evidence="1" type="ORF">B1B_18425</name>
</gene>
<reference evidence="1" key="2">
    <citation type="journal article" date="2014" name="ISME J.">
        <title>Microbial stratification in low pH oxic and suboxic macroscopic growths along an acid mine drainage.</title>
        <authorList>
            <person name="Mendez-Garcia C."/>
            <person name="Mesa V."/>
            <person name="Sprenger R.R."/>
            <person name="Richter M."/>
            <person name="Diez M.S."/>
            <person name="Solano J."/>
            <person name="Bargiela R."/>
            <person name="Golyshina O.V."/>
            <person name="Manteca A."/>
            <person name="Ramos J.L."/>
            <person name="Gallego J.R."/>
            <person name="Llorente I."/>
            <person name="Martins Dos Santos V.A."/>
            <person name="Jensen O.N."/>
            <person name="Pelaez A.I."/>
            <person name="Sanchez J."/>
            <person name="Ferrer M."/>
        </authorList>
    </citation>
    <scope>NUCLEOTIDE SEQUENCE</scope>
</reference>
<accession>T0ZNU3</accession>
<organism evidence="1">
    <name type="scientific">mine drainage metagenome</name>
    <dbReference type="NCBI Taxonomy" id="410659"/>
    <lineage>
        <taxon>unclassified sequences</taxon>
        <taxon>metagenomes</taxon>
        <taxon>ecological metagenomes</taxon>
    </lineage>
</organism>
<evidence type="ECO:0000313" key="1">
    <source>
        <dbReference type="EMBL" id="EQD30389.1"/>
    </source>
</evidence>
<feature type="non-terminal residue" evidence="1">
    <location>
        <position position="34"/>
    </location>
</feature>
<proteinExistence type="predicted"/>
<sequence length="34" mass="3526">MSEDTLLPVDFPAVGRKKVTAAFDGGRMTSDGGV</sequence>
<reference evidence="1" key="1">
    <citation type="submission" date="2013-08" db="EMBL/GenBank/DDBJ databases">
        <authorList>
            <person name="Mendez C."/>
            <person name="Richter M."/>
            <person name="Ferrer M."/>
            <person name="Sanchez J."/>
        </authorList>
    </citation>
    <scope>NUCLEOTIDE SEQUENCE</scope>
</reference>
<protein>
    <submittedName>
        <fullName evidence="1">Uncharacterized protein</fullName>
    </submittedName>
</protein>
<comment type="caution">
    <text evidence="1">The sequence shown here is derived from an EMBL/GenBank/DDBJ whole genome shotgun (WGS) entry which is preliminary data.</text>
</comment>
<name>T0ZNU3_9ZZZZ</name>
<dbReference type="AlphaFoldDB" id="T0ZNU3"/>
<dbReference type="EMBL" id="AUZY01012330">
    <property type="protein sequence ID" value="EQD30389.1"/>
    <property type="molecule type" value="Genomic_DNA"/>
</dbReference>